<proteinExistence type="predicted"/>
<name>A0A8I0MXX3_9GAMM</name>
<dbReference type="RefSeq" id="WP_147389402.1">
    <property type="nucleotide sequence ID" value="NZ_AQHF01000026.1"/>
</dbReference>
<dbReference type="Pfam" id="PF00534">
    <property type="entry name" value="Glycos_transf_1"/>
    <property type="match status" value="1"/>
</dbReference>
<dbReference type="InterPro" id="IPR028098">
    <property type="entry name" value="Glyco_trans_4-like_N"/>
</dbReference>
<dbReference type="Proteomes" id="UP000660708">
    <property type="component" value="Unassembled WGS sequence"/>
</dbReference>
<feature type="domain" description="Glycosyl transferase family 1" evidence="1">
    <location>
        <begin position="189"/>
        <end position="348"/>
    </location>
</feature>
<organism evidence="3 4">
    <name type="scientific">Pseudoalteromonas peptidolytica F12-50-A1</name>
    <dbReference type="NCBI Taxonomy" id="1315280"/>
    <lineage>
        <taxon>Bacteria</taxon>
        <taxon>Pseudomonadati</taxon>
        <taxon>Pseudomonadota</taxon>
        <taxon>Gammaproteobacteria</taxon>
        <taxon>Alteromonadales</taxon>
        <taxon>Pseudoalteromonadaceae</taxon>
        <taxon>Pseudoalteromonas</taxon>
    </lineage>
</organism>
<evidence type="ECO:0000313" key="3">
    <source>
        <dbReference type="EMBL" id="MBE0347291.1"/>
    </source>
</evidence>
<keyword evidence="4" id="KW-1185">Reference proteome</keyword>
<dbReference type="EMBL" id="AQHF01000026">
    <property type="protein sequence ID" value="MBE0347291.1"/>
    <property type="molecule type" value="Genomic_DNA"/>
</dbReference>
<dbReference type="PANTHER" id="PTHR45947:SF14">
    <property type="entry name" value="SLL1723 PROTEIN"/>
    <property type="match status" value="1"/>
</dbReference>
<keyword evidence="3" id="KW-0808">Transferase</keyword>
<dbReference type="GO" id="GO:0016757">
    <property type="term" value="F:glycosyltransferase activity"/>
    <property type="evidence" value="ECO:0007669"/>
    <property type="project" value="InterPro"/>
</dbReference>
<dbReference type="AlphaFoldDB" id="A0A8I0MXX3"/>
<sequence length="384" mass="42345">MKVLHYIPSFSVTTETFIYDQVVALERGGVESAVLTAKRLNVHSRPFDKVYTAPIKSIINPRITQAFALRLQLLPFMIDYKTWARVIEEFKPDVIHCHTGNAVKTWMHVNDKLGFNIPTLASLHGSDVNSEPLIRPKYRAVLEEAGKKPFIKWTVPSAFLKQKCMLNLGTPENKISVVHNAFNPIFLAEQQKKALDELRIISVGRFIGCKGHTFLIDAFSLLLNRYPNATLTLVGGGELESQLKAQAEALNIDQKITFIEQVQHAQLPKLLGSHNVYVQPSIRDEITFQEESFGVAALEAMAVGLATVVSECGGLTELASLTDTDAVAVVPQKDASAIATAVGQLFDRQACLSPSERDKVGALFSSQTNTSAILTLFNQLLSEK</sequence>
<gene>
    <name evidence="3" type="primary">wcaL</name>
    <name evidence="3" type="ORF">PPEP_a1709</name>
</gene>
<comment type="caution">
    <text evidence="3">The sequence shown here is derived from an EMBL/GenBank/DDBJ whole genome shotgun (WGS) entry which is preliminary data.</text>
</comment>
<dbReference type="Pfam" id="PF13439">
    <property type="entry name" value="Glyco_transf_4"/>
    <property type="match status" value="1"/>
</dbReference>
<dbReference type="InterPro" id="IPR001296">
    <property type="entry name" value="Glyco_trans_1"/>
</dbReference>
<feature type="domain" description="Glycosyltransferase subfamily 4-like N-terminal" evidence="2">
    <location>
        <begin position="15"/>
        <end position="183"/>
    </location>
</feature>
<accession>A0A8I0MXX3</accession>
<dbReference type="SUPFAM" id="SSF53756">
    <property type="entry name" value="UDP-Glycosyltransferase/glycogen phosphorylase"/>
    <property type="match status" value="1"/>
</dbReference>
<dbReference type="PANTHER" id="PTHR45947">
    <property type="entry name" value="SULFOQUINOVOSYL TRANSFERASE SQD2"/>
    <property type="match status" value="1"/>
</dbReference>
<protein>
    <submittedName>
        <fullName evidence="3">Colanic acid/amylovoran biosynthesis glycosyltransferase</fullName>
    </submittedName>
</protein>
<reference evidence="3 4" key="1">
    <citation type="submission" date="2015-06" db="EMBL/GenBank/DDBJ databases">
        <title>Genome sequence of Pseudoalteromonas peptidolytica.</title>
        <authorList>
            <person name="Xie B.-B."/>
            <person name="Rong J.-C."/>
            <person name="Qin Q.-L."/>
            <person name="Zhang Y.-Z."/>
        </authorList>
    </citation>
    <scope>NUCLEOTIDE SEQUENCE [LARGE SCALE GENOMIC DNA]</scope>
    <source>
        <strain evidence="3 4">F12-50-A1</strain>
    </source>
</reference>
<evidence type="ECO:0000259" key="2">
    <source>
        <dbReference type="Pfam" id="PF13439"/>
    </source>
</evidence>
<dbReference type="Gene3D" id="3.40.50.2000">
    <property type="entry name" value="Glycogen Phosphorylase B"/>
    <property type="match status" value="2"/>
</dbReference>
<evidence type="ECO:0000313" key="4">
    <source>
        <dbReference type="Proteomes" id="UP000660708"/>
    </source>
</evidence>
<dbReference type="InterPro" id="IPR050194">
    <property type="entry name" value="Glycosyltransferase_grp1"/>
</dbReference>
<evidence type="ECO:0000259" key="1">
    <source>
        <dbReference type="Pfam" id="PF00534"/>
    </source>
</evidence>